<evidence type="ECO:0000313" key="4">
    <source>
        <dbReference type="Proteomes" id="UP001152447"/>
    </source>
</evidence>
<gene>
    <name evidence="3" type="ORF">PSEHALCIP103_01261</name>
</gene>
<dbReference type="PANTHER" id="PTHR12149:SF8">
    <property type="entry name" value="PROTEIN-RIBULOSAMINE 3-KINASE"/>
    <property type="match status" value="1"/>
</dbReference>
<evidence type="ECO:0000256" key="2">
    <source>
        <dbReference type="PIRNR" id="PIRNR006221"/>
    </source>
</evidence>
<comment type="similarity">
    <text evidence="1 2">Belongs to the fructosamine kinase family.</text>
</comment>
<keyword evidence="2 3" id="KW-0418">Kinase</keyword>
<dbReference type="Gene3D" id="3.90.1200.10">
    <property type="match status" value="1"/>
</dbReference>
<dbReference type="Pfam" id="PF03881">
    <property type="entry name" value="Fructosamin_kin"/>
    <property type="match status" value="1"/>
</dbReference>
<keyword evidence="2 3" id="KW-0808">Transferase</keyword>
<evidence type="ECO:0000313" key="3">
    <source>
        <dbReference type="EMBL" id="CAH9055544.1"/>
    </source>
</evidence>
<dbReference type="InterPro" id="IPR011009">
    <property type="entry name" value="Kinase-like_dom_sf"/>
</dbReference>
<evidence type="ECO:0000256" key="1">
    <source>
        <dbReference type="ARBA" id="ARBA00009460"/>
    </source>
</evidence>
<dbReference type="AlphaFoldDB" id="A0A9W4VY62"/>
<dbReference type="Gene3D" id="3.30.200.20">
    <property type="entry name" value="Phosphorylase Kinase, domain 1"/>
    <property type="match status" value="1"/>
</dbReference>
<dbReference type="EC" id="2.7.1.-" evidence="3"/>
<dbReference type="SUPFAM" id="SSF56112">
    <property type="entry name" value="Protein kinase-like (PK-like)"/>
    <property type="match status" value="1"/>
</dbReference>
<keyword evidence="4" id="KW-1185">Reference proteome</keyword>
<dbReference type="RefSeq" id="WP_262976411.1">
    <property type="nucleotide sequence ID" value="NZ_CAMAPB010000013.1"/>
</dbReference>
<sequence length="289" mass="34040">MWKTINQQISQAIHYDFKHTHKRQLQNTSTDKLFHISDGKHNYLVKIAQKNELDRFEAQAHGLKQLTQNSIFMVPDCITTGANIEYAFIVLEWLTLDDLPHTHWSTMGEHLAMLHQKHEQAMFGFDTDNYLSSTPQPNQWHKKWDVFFAEERIGWQLQLLAEKDIVLADPEQLINLVKEQLHNHHVLPSLLHGDFWRGNMGFVNNIPTLFDPACYYGDREVDIAMSELFAPLPDEFYNAYDHHYPLSQNYQHRKLVYQLYPILNHANIYAGHYLNQAKEHVEKLLNLNK</sequence>
<dbReference type="PANTHER" id="PTHR12149">
    <property type="entry name" value="FRUCTOSAMINE 3 KINASE-RELATED PROTEIN"/>
    <property type="match status" value="1"/>
</dbReference>
<dbReference type="GO" id="GO:0016301">
    <property type="term" value="F:kinase activity"/>
    <property type="evidence" value="ECO:0007669"/>
    <property type="project" value="UniProtKB-UniRule"/>
</dbReference>
<dbReference type="Proteomes" id="UP001152447">
    <property type="component" value="Unassembled WGS sequence"/>
</dbReference>
<proteinExistence type="inferred from homology"/>
<name>A0A9W4VY62_PSEHA</name>
<accession>A0A9W4VY62</accession>
<reference evidence="3" key="1">
    <citation type="submission" date="2022-07" db="EMBL/GenBank/DDBJ databases">
        <authorList>
            <person name="Criscuolo A."/>
        </authorList>
    </citation>
    <scope>NUCLEOTIDE SEQUENCE</scope>
    <source>
        <strain evidence="3">CIP103197</strain>
    </source>
</reference>
<protein>
    <submittedName>
        <fullName evidence="3">Ketoamine kinase</fullName>
        <ecNumber evidence="3">2.7.1.-</ecNumber>
    </submittedName>
</protein>
<dbReference type="PIRSF" id="PIRSF006221">
    <property type="entry name" value="Ketosamine-3-kinase"/>
    <property type="match status" value="1"/>
</dbReference>
<organism evidence="3 4">
    <name type="scientific">Pseudoalteromonas haloplanktis</name>
    <name type="common">Alteromonas haloplanktis</name>
    <dbReference type="NCBI Taxonomy" id="228"/>
    <lineage>
        <taxon>Bacteria</taxon>
        <taxon>Pseudomonadati</taxon>
        <taxon>Pseudomonadota</taxon>
        <taxon>Gammaproteobacteria</taxon>
        <taxon>Alteromonadales</taxon>
        <taxon>Pseudoalteromonadaceae</taxon>
        <taxon>Pseudoalteromonas</taxon>
    </lineage>
</organism>
<dbReference type="InterPro" id="IPR016477">
    <property type="entry name" value="Fructo-/Ketosamine-3-kinase"/>
</dbReference>
<comment type="caution">
    <text evidence="3">The sequence shown here is derived from an EMBL/GenBank/DDBJ whole genome shotgun (WGS) entry which is preliminary data.</text>
</comment>
<dbReference type="EMBL" id="CAMAPB010000013">
    <property type="protein sequence ID" value="CAH9055544.1"/>
    <property type="molecule type" value="Genomic_DNA"/>
</dbReference>